<dbReference type="Proteomes" id="UP000247781">
    <property type="component" value="Unassembled WGS sequence"/>
</dbReference>
<dbReference type="Gene3D" id="3.30.300.30">
    <property type="match status" value="1"/>
</dbReference>
<gene>
    <name evidence="11" type="ORF">C8E89_11315</name>
</gene>
<dbReference type="AlphaFoldDB" id="A0A318HGM4"/>
<evidence type="ECO:0000256" key="1">
    <source>
        <dbReference type="ARBA" id="ARBA00006432"/>
    </source>
</evidence>
<dbReference type="GO" id="GO:0004467">
    <property type="term" value="F:long-chain fatty acid-CoA ligase activity"/>
    <property type="evidence" value="ECO:0007669"/>
    <property type="project" value="UniProtKB-EC"/>
</dbReference>
<evidence type="ECO:0000259" key="10">
    <source>
        <dbReference type="Pfam" id="PF13193"/>
    </source>
</evidence>
<keyword evidence="2 11" id="KW-0436">Ligase</keyword>
<dbReference type="PANTHER" id="PTHR43767:SF1">
    <property type="entry name" value="NONRIBOSOMAL PEPTIDE SYNTHASE PES1 (EUROFUNG)-RELATED"/>
    <property type="match status" value="1"/>
</dbReference>
<reference evidence="11 12" key="2">
    <citation type="submission" date="2018-06" db="EMBL/GenBank/DDBJ databases">
        <title>Sequencing of bacterial isolates from soil warming experiment in Harvard Forest, Massachusetts, USA.</title>
        <authorList>
            <person name="Deangelis K.PhD."/>
        </authorList>
    </citation>
    <scope>NUCLEOTIDE SEQUENCE [LARGE SCALE GENOMIC DNA]</scope>
    <source>
        <strain evidence="11 12">GAS496</strain>
    </source>
</reference>
<dbReference type="SUPFAM" id="SSF56801">
    <property type="entry name" value="Acetyl-CoA synthetase-like"/>
    <property type="match status" value="1"/>
</dbReference>
<dbReference type="InterPro" id="IPR025110">
    <property type="entry name" value="AMP-bd_C"/>
</dbReference>
<dbReference type="InterPro" id="IPR042099">
    <property type="entry name" value="ANL_N_sf"/>
</dbReference>
<dbReference type="Gene3D" id="3.40.50.12780">
    <property type="entry name" value="N-terminal domain of ligase-like"/>
    <property type="match status" value="1"/>
</dbReference>
<dbReference type="InterPro" id="IPR045851">
    <property type="entry name" value="AMP-bd_C_sf"/>
</dbReference>
<dbReference type="NCBIfam" id="NF004837">
    <property type="entry name" value="PRK06187.1"/>
    <property type="match status" value="1"/>
</dbReference>
<feature type="domain" description="AMP-binding enzyme C-terminal" evidence="10">
    <location>
        <begin position="421"/>
        <end position="496"/>
    </location>
</feature>
<dbReference type="PANTHER" id="PTHR43767">
    <property type="entry name" value="LONG-CHAIN-FATTY-ACID--COA LIGASE"/>
    <property type="match status" value="1"/>
</dbReference>
<evidence type="ECO:0000256" key="8">
    <source>
        <dbReference type="ARBA" id="ARBA00083882"/>
    </source>
</evidence>
<evidence type="ECO:0000256" key="4">
    <source>
        <dbReference type="ARBA" id="ARBA00036813"/>
    </source>
</evidence>
<evidence type="ECO:0000259" key="9">
    <source>
        <dbReference type="Pfam" id="PF00501"/>
    </source>
</evidence>
<evidence type="ECO:0000313" key="11">
    <source>
        <dbReference type="EMBL" id="PXX06503.1"/>
    </source>
</evidence>
<comment type="caution">
    <text evidence="11">The sequence shown here is derived from an EMBL/GenBank/DDBJ whole genome shotgun (WGS) entry which is preliminary data.</text>
</comment>
<dbReference type="CDD" id="cd17631">
    <property type="entry name" value="FACL_FadD13-like"/>
    <property type="match status" value="1"/>
</dbReference>
<dbReference type="OrthoDB" id="9803968at2"/>
<dbReference type="InterPro" id="IPR050237">
    <property type="entry name" value="ATP-dep_AMP-bd_enzyme"/>
</dbReference>
<name>A0A318HGM4_9MYCO</name>
<evidence type="ECO:0000256" key="6">
    <source>
        <dbReference type="ARBA" id="ARBA00076959"/>
    </source>
</evidence>
<reference evidence="12" key="1">
    <citation type="submission" date="2018-05" db="EMBL/GenBank/DDBJ databases">
        <authorList>
            <person name="Deangelis K."/>
            <person name="Huntemann M."/>
            <person name="Clum A."/>
            <person name="Pillay M."/>
            <person name="Palaniappan K."/>
            <person name="Varghese N."/>
            <person name="Mikhailova N."/>
            <person name="Stamatis D."/>
            <person name="Reddy T."/>
            <person name="Daum C."/>
            <person name="Shapiro N."/>
            <person name="Ivanova N."/>
            <person name="Kyrpides N."/>
            <person name="Woyke T."/>
        </authorList>
    </citation>
    <scope>NUCLEOTIDE SEQUENCE [LARGE SCALE GENOMIC DNA]</scope>
    <source>
        <strain evidence="12">GAS496</strain>
    </source>
</reference>
<dbReference type="Pfam" id="PF00501">
    <property type="entry name" value="AMP-binding"/>
    <property type="match status" value="1"/>
</dbReference>
<dbReference type="FunFam" id="3.30.300.30:FF:000008">
    <property type="entry name" value="2,3-dihydroxybenzoate-AMP ligase"/>
    <property type="match status" value="1"/>
</dbReference>
<sequence>MYVTQSLHRNLQQNPNRPATIYRDRVRTVAESAERIARLAGALTALGVQRGERVGILALNSDRYHEYFYAVPWIGAAVNPVNIRWSPAEIAYSLVDSDTRVLVVDDAFAPVIPALREQVSGLETVIHGGDGELPAGTVSYEALIAEHAPVEDTRTGGDELLGVFYTGGTTGHPKGVMLSHNNVLTSALGGLASGQMVSSGGYLLHAAPLFHLAAIGAWTCGCLAGSTHVIVPMFTPADVARAISEHAVTDALLVPTMIQMLVDDPNAATSDMSSLVHMTYGASPISEALLERARKVFPTAGFTQGYGMTEMAPVVAILTAADHDDPALCRAAGRAAPVVEVRIVDPNGDEVPRGEVGEIVARGDNMMLGYWNRPDDTAAAIRDGWMHTGDGGRMDENGYIFIVDRIKDMIITGGENVYSAEVENALASHPAVAASAVIGVPDPDWGERVHAVVVLLPGQQATADQIRTHCKGLIAGYKSPRSVDFVDALPMSGAGKILKRELRKQYWDDAGNQVS</sequence>
<dbReference type="Pfam" id="PF13193">
    <property type="entry name" value="AMP-binding_C"/>
    <property type="match status" value="1"/>
</dbReference>
<evidence type="ECO:0000256" key="2">
    <source>
        <dbReference type="ARBA" id="ARBA00022598"/>
    </source>
</evidence>
<dbReference type="InterPro" id="IPR000873">
    <property type="entry name" value="AMP-dep_synth/lig_dom"/>
</dbReference>
<comment type="similarity">
    <text evidence="1">Belongs to the ATP-dependent AMP-binding enzyme family.</text>
</comment>
<dbReference type="PROSITE" id="PS00455">
    <property type="entry name" value="AMP_BINDING"/>
    <property type="match status" value="1"/>
</dbReference>
<organism evidence="11 12">
    <name type="scientific">Mycolicibacterium moriokaense</name>
    <dbReference type="NCBI Taxonomy" id="39691"/>
    <lineage>
        <taxon>Bacteria</taxon>
        <taxon>Bacillati</taxon>
        <taxon>Actinomycetota</taxon>
        <taxon>Actinomycetes</taxon>
        <taxon>Mycobacteriales</taxon>
        <taxon>Mycobacteriaceae</taxon>
        <taxon>Mycolicibacterium</taxon>
    </lineage>
</organism>
<proteinExistence type="inferred from homology"/>
<accession>A0A318HGM4</accession>
<evidence type="ECO:0000313" key="12">
    <source>
        <dbReference type="Proteomes" id="UP000247781"/>
    </source>
</evidence>
<dbReference type="EC" id="6.2.1.3" evidence="3"/>
<protein>
    <recommendedName>
        <fullName evidence="5">Long-chain-fatty-acid--CoA ligase FadD13</fullName>
        <ecNumber evidence="3">6.2.1.3</ecNumber>
    </recommendedName>
    <alternativeName>
        <fullName evidence="6">Fatty acyl-CoA ligase</fullName>
    </alternativeName>
    <alternativeName>
        <fullName evidence="8">Fatty acyl-CoA synthetase</fullName>
    </alternativeName>
    <alternativeName>
        <fullName evidence="7">Very-long-chain fatty-acyl-CoA synthetase</fullName>
    </alternativeName>
</protein>
<dbReference type="RefSeq" id="WP_110317728.1">
    <property type="nucleotide sequence ID" value="NZ_QJJU01000013.1"/>
</dbReference>
<evidence type="ECO:0000256" key="7">
    <source>
        <dbReference type="ARBA" id="ARBA00080667"/>
    </source>
</evidence>
<keyword evidence="12" id="KW-1185">Reference proteome</keyword>
<dbReference type="InterPro" id="IPR020845">
    <property type="entry name" value="AMP-binding_CS"/>
</dbReference>
<evidence type="ECO:0000256" key="3">
    <source>
        <dbReference type="ARBA" id="ARBA00026121"/>
    </source>
</evidence>
<dbReference type="EMBL" id="QJJU01000013">
    <property type="protein sequence ID" value="PXX06503.1"/>
    <property type="molecule type" value="Genomic_DNA"/>
</dbReference>
<comment type="catalytic activity">
    <reaction evidence="4">
        <text>a long-chain fatty acid + ATP + CoA = a long-chain fatty acyl-CoA + AMP + diphosphate</text>
        <dbReference type="Rhea" id="RHEA:15421"/>
        <dbReference type="ChEBI" id="CHEBI:30616"/>
        <dbReference type="ChEBI" id="CHEBI:33019"/>
        <dbReference type="ChEBI" id="CHEBI:57287"/>
        <dbReference type="ChEBI" id="CHEBI:57560"/>
        <dbReference type="ChEBI" id="CHEBI:83139"/>
        <dbReference type="ChEBI" id="CHEBI:456215"/>
        <dbReference type="EC" id="6.2.1.3"/>
    </reaction>
</comment>
<evidence type="ECO:0000256" key="5">
    <source>
        <dbReference type="ARBA" id="ARBA00069710"/>
    </source>
</evidence>
<feature type="domain" description="AMP-dependent synthetase/ligase" evidence="9">
    <location>
        <begin position="8"/>
        <end position="371"/>
    </location>
</feature>